<keyword evidence="3" id="KW-1185">Reference proteome</keyword>
<comment type="caution">
    <text evidence="2">The sequence shown here is derived from an EMBL/GenBank/DDBJ whole genome shotgun (WGS) entry which is preliminary data.</text>
</comment>
<dbReference type="GeneID" id="96088730"/>
<name>A0ABR3UA93_9PLEO</name>
<sequence>MSTPPTIQISSPFSTPGQSAPPKPNAHVSDAGFDADSDGKNKSNGSRPLLEHAASLVINIETLIKLWHLERADAVRIRDTLIRQYNDICQELAYRFTARQVSHNLLLSVMERETICDENVVAHYDCFVREMEQAETATSEEHKQAMLTKATKNIRLAQKNSQLARDLRPEIENIKAKLRHDGDEIMTARDDMVHLLYTAVLYCLEGASGTVQAKESEDQ</sequence>
<proteinExistence type="predicted"/>
<evidence type="ECO:0000313" key="3">
    <source>
        <dbReference type="Proteomes" id="UP001578633"/>
    </source>
</evidence>
<accession>A0ABR3UA93</accession>
<evidence type="ECO:0000313" key="2">
    <source>
        <dbReference type="EMBL" id="KAL1793426.1"/>
    </source>
</evidence>
<protein>
    <submittedName>
        <fullName evidence="2">Uncharacterized protein</fullName>
    </submittedName>
</protein>
<dbReference type="Proteomes" id="UP001578633">
    <property type="component" value="Chromosome 8"/>
</dbReference>
<organism evidence="2 3">
    <name type="scientific">Alternaria dauci</name>
    <dbReference type="NCBI Taxonomy" id="48095"/>
    <lineage>
        <taxon>Eukaryota</taxon>
        <taxon>Fungi</taxon>
        <taxon>Dikarya</taxon>
        <taxon>Ascomycota</taxon>
        <taxon>Pezizomycotina</taxon>
        <taxon>Dothideomycetes</taxon>
        <taxon>Pleosporomycetidae</taxon>
        <taxon>Pleosporales</taxon>
        <taxon>Pleosporineae</taxon>
        <taxon>Pleosporaceae</taxon>
        <taxon>Alternaria</taxon>
        <taxon>Alternaria sect. Porri</taxon>
    </lineage>
</organism>
<reference evidence="2 3" key="1">
    <citation type="submission" date="2024-09" db="EMBL/GenBank/DDBJ databases">
        <title>T2T genomes of carrot and Alternaria dauci and their utility for understanding host-pathogen interaction during carrot leaf blight disease.</title>
        <authorList>
            <person name="Liu W."/>
            <person name="Xu S."/>
            <person name="Ou C."/>
            <person name="Liu X."/>
            <person name="Zhuang F."/>
            <person name="Deng X.W."/>
        </authorList>
    </citation>
    <scope>NUCLEOTIDE SEQUENCE [LARGE SCALE GENOMIC DNA]</scope>
    <source>
        <strain evidence="2 3">A2016</strain>
    </source>
</reference>
<dbReference type="RefSeq" id="XP_069304010.1">
    <property type="nucleotide sequence ID" value="XM_069454578.1"/>
</dbReference>
<gene>
    <name evidence="2" type="ORF">ACET3X_008408</name>
</gene>
<dbReference type="EMBL" id="JBHGVX010000008">
    <property type="protein sequence ID" value="KAL1793426.1"/>
    <property type="molecule type" value="Genomic_DNA"/>
</dbReference>
<evidence type="ECO:0000256" key="1">
    <source>
        <dbReference type="SAM" id="MobiDB-lite"/>
    </source>
</evidence>
<feature type="region of interest" description="Disordered" evidence="1">
    <location>
        <begin position="1"/>
        <end position="46"/>
    </location>
</feature>
<feature type="compositionally biased region" description="Polar residues" evidence="1">
    <location>
        <begin position="1"/>
        <end position="18"/>
    </location>
</feature>